<accession>A0A364NGU3</accession>
<evidence type="ECO:0000313" key="1">
    <source>
        <dbReference type="EMBL" id="RAR16467.1"/>
    </source>
</evidence>
<dbReference type="AlphaFoldDB" id="A0A364NGU3"/>
<proteinExistence type="predicted"/>
<gene>
    <name evidence="1" type="ORF">DDE83_000032</name>
</gene>
<protein>
    <submittedName>
        <fullName evidence="1">Uncharacterized protein</fullName>
    </submittedName>
</protein>
<sequence>MCDGHTMHAGDATVSFDYSSHAQPFRVWYLWYTIFDTDLNNTEDIKQLNSQRNALEDGDVYLRDRLLRSLRRRTIS</sequence>
<comment type="caution">
    <text evidence="1">The sequence shown here is derived from an EMBL/GenBank/DDBJ whole genome shotgun (WGS) entry which is preliminary data.</text>
</comment>
<name>A0A364NGU3_STELY</name>
<dbReference type="Proteomes" id="UP000249619">
    <property type="component" value="Unassembled WGS sequence"/>
</dbReference>
<dbReference type="EMBL" id="QGDH01000002">
    <property type="protein sequence ID" value="RAR16467.1"/>
    <property type="molecule type" value="Genomic_DNA"/>
</dbReference>
<keyword evidence="2" id="KW-1185">Reference proteome</keyword>
<organism evidence="1 2">
    <name type="scientific">Stemphylium lycopersici</name>
    <name type="common">Tomato gray leaf spot disease fungus</name>
    <name type="synonym">Thyrospora lycopersici</name>
    <dbReference type="NCBI Taxonomy" id="183478"/>
    <lineage>
        <taxon>Eukaryota</taxon>
        <taxon>Fungi</taxon>
        <taxon>Dikarya</taxon>
        <taxon>Ascomycota</taxon>
        <taxon>Pezizomycotina</taxon>
        <taxon>Dothideomycetes</taxon>
        <taxon>Pleosporomycetidae</taxon>
        <taxon>Pleosporales</taxon>
        <taxon>Pleosporineae</taxon>
        <taxon>Pleosporaceae</taxon>
        <taxon>Stemphylium</taxon>
    </lineage>
</organism>
<evidence type="ECO:0000313" key="2">
    <source>
        <dbReference type="Proteomes" id="UP000249619"/>
    </source>
</evidence>
<reference evidence="2" key="1">
    <citation type="submission" date="2018-05" db="EMBL/GenBank/DDBJ databases">
        <title>Draft genome sequence of Stemphylium lycopersici strain CIDEFI 213.</title>
        <authorList>
            <person name="Medina R."/>
            <person name="Franco M.E.E."/>
            <person name="Lucentini C.G."/>
            <person name="Saparrat M.C.N."/>
            <person name="Balatti P.A."/>
        </authorList>
    </citation>
    <scope>NUCLEOTIDE SEQUENCE [LARGE SCALE GENOMIC DNA]</scope>
    <source>
        <strain evidence="2">CIDEFI 213</strain>
    </source>
</reference>